<proteinExistence type="predicted"/>
<dbReference type="RefSeq" id="WP_377943279.1">
    <property type="nucleotide sequence ID" value="NZ_JBHUCX010000028.1"/>
</dbReference>
<evidence type="ECO:0000313" key="2">
    <source>
        <dbReference type="Proteomes" id="UP001597079"/>
    </source>
</evidence>
<keyword evidence="2" id="KW-1185">Reference proteome</keyword>
<dbReference type="NCBIfam" id="TIGR01603">
    <property type="entry name" value="maj_tail_phi13"/>
    <property type="match status" value="1"/>
</dbReference>
<organism evidence="1 2">
    <name type="scientific">Alicyclobacillus fodiniaquatilis</name>
    <dbReference type="NCBI Taxonomy" id="1661150"/>
    <lineage>
        <taxon>Bacteria</taxon>
        <taxon>Bacillati</taxon>
        <taxon>Bacillota</taxon>
        <taxon>Bacilli</taxon>
        <taxon>Bacillales</taxon>
        <taxon>Alicyclobacillaceae</taxon>
        <taxon>Alicyclobacillus</taxon>
    </lineage>
</organism>
<comment type="caution">
    <text evidence="1">The sequence shown here is derived from an EMBL/GenBank/DDBJ whole genome shotgun (WGS) entry which is preliminary data.</text>
</comment>
<dbReference type="Proteomes" id="UP001597079">
    <property type="component" value="Unassembled WGS sequence"/>
</dbReference>
<accession>A0ABW4JGE3</accession>
<name>A0ABW4JGE3_9BACL</name>
<dbReference type="EMBL" id="JBHUCX010000028">
    <property type="protein sequence ID" value="MFD1675407.1"/>
    <property type="molecule type" value="Genomic_DNA"/>
</dbReference>
<dbReference type="InterPro" id="IPR006490">
    <property type="entry name" value="Maj_tail_phi13"/>
</dbReference>
<protein>
    <submittedName>
        <fullName evidence="1">Major tail protein</fullName>
    </submittedName>
</protein>
<gene>
    <name evidence="1" type="ORF">ACFSB2_11950</name>
</gene>
<reference evidence="2" key="1">
    <citation type="journal article" date="2019" name="Int. J. Syst. Evol. Microbiol.">
        <title>The Global Catalogue of Microorganisms (GCM) 10K type strain sequencing project: providing services to taxonomists for standard genome sequencing and annotation.</title>
        <authorList>
            <consortium name="The Broad Institute Genomics Platform"/>
            <consortium name="The Broad Institute Genome Sequencing Center for Infectious Disease"/>
            <person name="Wu L."/>
            <person name="Ma J."/>
        </authorList>
    </citation>
    <scope>NUCLEOTIDE SEQUENCE [LARGE SCALE GENOMIC DNA]</scope>
    <source>
        <strain evidence="2">CGMCC 1.12286</strain>
    </source>
</reference>
<sequence>MAVVGLRGFVYAVLKTDDDTGITYDTITPIINIASAKIQPKTSADVLYADDGPAETASTVGEIDVSIELSDVPPTDQAALLGHTVDENGILVRSTKDVPPYVAIGFISQKSSGKDLYVWLLKGRAQVPEGDYASKADKTTFGTSTIDFTFVRRDADKAYQAIGDEDSAAFTGGATFFNKVYGDTTAAS</sequence>
<evidence type="ECO:0000313" key="1">
    <source>
        <dbReference type="EMBL" id="MFD1675407.1"/>
    </source>
</evidence>